<proteinExistence type="inferred from homology"/>
<dbReference type="GO" id="GO:0003899">
    <property type="term" value="F:DNA-directed RNA polymerase activity"/>
    <property type="evidence" value="ECO:0007669"/>
    <property type="project" value="UniProtKB-EC"/>
</dbReference>
<sequence length="197" mass="23818">MRSNIYEDVNKLEYSETELVEGIKNKDLLAYDYLINKYTKTIYCLAYNILHQSFKKEDIEECVSDVLLDTWLKIDEFKDEKGNFRTWILILTKYKALTYKRKNKLENVVYIDKLEVKDEYELEKQVVLRQDQEKVIDTINSFNKIDREIFFRRYFFNEKISDLAKCFKLSRSAIDNRLFRGRKTILEVLDDEGRKIN</sequence>
<evidence type="ECO:0000256" key="3">
    <source>
        <dbReference type="ARBA" id="ARBA00023082"/>
    </source>
</evidence>
<dbReference type="InterPro" id="IPR013325">
    <property type="entry name" value="RNA_pol_sigma_r2"/>
</dbReference>
<dbReference type="AlphaFoldDB" id="K0B299"/>
<dbReference type="PANTHER" id="PTHR43133">
    <property type="entry name" value="RNA POLYMERASE ECF-TYPE SIGMA FACTO"/>
    <property type="match status" value="1"/>
</dbReference>
<dbReference type="PANTHER" id="PTHR43133:SF8">
    <property type="entry name" value="RNA POLYMERASE SIGMA FACTOR HI_1459-RELATED"/>
    <property type="match status" value="1"/>
</dbReference>
<evidence type="ECO:0000256" key="1">
    <source>
        <dbReference type="ARBA" id="ARBA00010641"/>
    </source>
</evidence>
<dbReference type="InterPro" id="IPR013324">
    <property type="entry name" value="RNA_pol_sigma_r3/r4-like"/>
</dbReference>
<evidence type="ECO:0000313" key="7">
    <source>
        <dbReference type="EMBL" id="AFS79055.1"/>
    </source>
</evidence>
<dbReference type="InterPro" id="IPR039425">
    <property type="entry name" value="RNA_pol_sigma-70-like"/>
</dbReference>
<evidence type="ECO:0000259" key="6">
    <source>
        <dbReference type="Pfam" id="PF04542"/>
    </source>
</evidence>
<reference evidence="7 8" key="1">
    <citation type="journal article" date="2012" name="PLoS ONE">
        <title>The purine-utilizing bacterium Clostridium acidurici 9a: a genome-guided metabolic reconsideration.</title>
        <authorList>
            <person name="Hartwich K."/>
            <person name="Poehlein A."/>
            <person name="Daniel R."/>
        </authorList>
    </citation>
    <scope>NUCLEOTIDE SEQUENCE [LARGE SCALE GENOMIC DNA]</scope>
    <source>
        <strain evidence="8">ATCC 7906 / DSM 604 / BCRC 14475 / CIP 104303 / KCTC 5404 / NCIMB 10678 / 9a</strain>
    </source>
</reference>
<evidence type="ECO:0000256" key="2">
    <source>
        <dbReference type="ARBA" id="ARBA00023015"/>
    </source>
</evidence>
<keyword evidence="7" id="KW-0808">Transferase</keyword>
<keyword evidence="5" id="KW-0804">Transcription</keyword>
<dbReference type="Pfam" id="PF04542">
    <property type="entry name" value="Sigma70_r2"/>
    <property type="match status" value="1"/>
</dbReference>
<dbReference type="Proteomes" id="UP000006094">
    <property type="component" value="Chromosome"/>
</dbReference>
<keyword evidence="8" id="KW-1185">Reference proteome</keyword>
<gene>
    <name evidence="7" type="primary">rpoD5</name>
    <name evidence="7" type="ordered locus">Curi_c20510</name>
</gene>
<dbReference type="NCBIfam" id="TIGR02937">
    <property type="entry name" value="sigma70-ECF"/>
    <property type="match status" value="1"/>
</dbReference>
<protein>
    <submittedName>
        <fullName evidence="7">RNA polymerase factor sigma-70 RpoD</fullName>
        <ecNumber evidence="7">2.7.7.6</ecNumber>
    </submittedName>
</protein>
<dbReference type="GO" id="GO:0006352">
    <property type="term" value="P:DNA-templated transcription initiation"/>
    <property type="evidence" value="ECO:0007669"/>
    <property type="project" value="InterPro"/>
</dbReference>
<dbReference type="InterPro" id="IPR014284">
    <property type="entry name" value="RNA_pol_sigma-70_dom"/>
</dbReference>
<evidence type="ECO:0000256" key="4">
    <source>
        <dbReference type="ARBA" id="ARBA00023125"/>
    </source>
</evidence>
<keyword evidence="3" id="KW-0731">Sigma factor</keyword>
<evidence type="ECO:0000256" key="5">
    <source>
        <dbReference type="ARBA" id="ARBA00023163"/>
    </source>
</evidence>
<keyword evidence="4" id="KW-0238">DNA-binding</keyword>
<feature type="domain" description="RNA polymerase sigma-70 region 2" evidence="6">
    <location>
        <begin position="34"/>
        <end position="104"/>
    </location>
</feature>
<dbReference type="GO" id="GO:0003677">
    <property type="term" value="F:DNA binding"/>
    <property type="evidence" value="ECO:0007669"/>
    <property type="project" value="UniProtKB-KW"/>
</dbReference>
<dbReference type="eggNOG" id="COG1595">
    <property type="taxonomic scope" value="Bacteria"/>
</dbReference>
<dbReference type="SUPFAM" id="SSF88659">
    <property type="entry name" value="Sigma3 and sigma4 domains of RNA polymerase sigma factors"/>
    <property type="match status" value="1"/>
</dbReference>
<dbReference type="SUPFAM" id="SSF88946">
    <property type="entry name" value="Sigma2 domain of RNA polymerase sigma factors"/>
    <property type="match status" value="1"/>
</dbReference>
<keyword evidence="2" id="KW-0805">Transcription regulation</keyword>
<name>K0B299_GOTA9</name>
<dbReference type="EC" id="2.7.7.6" evidence="7"/>
<dbReference type="Gene3D" id="1.10.1740.10">
    <property type="match status" value="1"/>
</dbReference>
<comment type="similarity">
    <text evidence="1">Belongs to the sigma-70 factor family. ECF subfamily.</text>
</comment>
<evidence type="ECO:0000313" key="8">
    <source>
        <dbReference type="Proteomes" id="UP000006094"/>
    </source>
</evidence>
<organism evidence="7 8">
    <name type="scientific">Gottschalkia acidurici (strain ATCC 7906 / DSM 604 / BCRC 14475 / CIP 104303 / KCTC 5404 / NCIMB 10678 / 9a)</name>
    <name type="common">Clostridium acidurici</name>
    <dbReference type="NCBI Taxonomy" id="1128398"/>
    <lineage>
        <taxon>Bacteria</taxon>
        <taxon>Bacillati</taxon>
        <taxon>Bacillota</taxon>
        <taxon>Tissierellia</taxon>
        <taxon>Tissierellales</taxon>
        <taxon>Gottschalkiaceae</taxon>
        <taxon>Gottschalkia</taxon>
    </lineage>
</organism>
<keyword evidence="7" id="KW-0548">Nucleotidyltransferase</keyword>
<dbReference type="KEGG" id="cad:Curi_c20510"/>
<dbReference type="EMBL" id="CP003326">
    <property type="protein sequence ID" value="AFS79055.1"/>
    <property type="molecule type" value="Genomic_DNA"/>
</dbReference>
<dbReference type="InterPro" id="IPR007627">
    <property type="entry name" value="RNA_pol_sigma70_r2"/>
</dbReference>
<accession>K0B299</accession>
<dbReference type="HOGENOM" id="CLU_047691_9_7_9"/>
<dbReference type="GO" id="GO:0016987">
    <property type="term" value="F:sigma factor activity"/>
    <property type="evidence" value="ECO:0007669"/>
    <property type="project" value="UniProtKB-KW"/>
</dbReference>
<dbReference type="STRING" id="1128398.Curi_c20510"/>